<dbReference type="VEuPathDB" id="AmoebaDB:EHI8A_183450"/>
<proteinExistence type="predicted"/>
<evidence type="ECO:0000313" key="2">
    <source>
        <dbReference type="Proteomes" id="UP000078387"/>
    </source>
</evidence>
<comment type="caution">
    <text evidence="1">The sequence shown here is derived from an EMBL/GenBank/DDBJ whole genome shotgun (WGS) entry which is preliminary data.</text>
</comment>
<reference evidence="1 2" key="1">
    <citation type="submission" date="2016-05" db="EMBL/GenBank/DDBJ databases">
        <title>First whole genome sequencing of Entamoeba histolytica HM1:IMSS-clone-6.</title>
        <authorList>
            <person name="Mukherjee Avik.K."/>
            <person name="Izumyama S."/>
            <person name="Nakada-Tsukui K."/>
            <person name="Nozaki T."/>
        </authorList>
    </citation>
    <scope>NUCLEOTIDE SEQUENCE [LARGE SCALE GENOMIC DNA]</scope>
    <source>
        <strain evidence="1 2">HM1:IMSS clone 6</strain>
    </source>
</reference>
<organism evidence="1 2">
    <name type="scientific">Entamoeba histolytica</name>
    <dbReference type="NCBI Taxonomy" id="5759"/>
    <lineage>
        <taxon>Eukaryota</taxon>
        <taxon>Amoebozoa</taxon>
        <taxon>Evosea</taxon>
        <taxon>Archamoebae</taxon>
        <taxon>Mastigamoebida</taxon>
        <taxon>Entamoebidae</taxon>
        <taxon>Entamoeba</taxon>
    </lineage>
</organism>
<protein>
    <submittedName>
        <fullName evidence="1">Uncharacterized protein</fullName>
    </submittedName>
</protein>
<name>A0A5K1V249_ENTHI</name>
<dbReference type="EMBL" id="BDEQ01000001">
    <property type="protein sequence ID" value="GAT98802.1"/>
    <property type="molecule type" value="Genomic_DNA"/>
</dbReference>
<dbReference type="Proteomes" id="UP000078387">
    <property type="component" value="Unassembled WGS sequence"/>
</dbReference>
<dbReference type="VEuPathDB" id="AmoebaDB:EHI_171770"/>
<dbReference type="OMA" id="YFFVSSM"/>
<dbReference type="VEuPathDB" id="AmoebaDB:KM1_262020"/>
<dbReference type="VEuPathDB" id="AmoebaDB:EHI7A_163250"/>
<gene>
    <name evidence="1" type="ORF">CL6EHI_171770</name>
</gene>
<sequence>MSYFIISIEQPDKSYAVARIEEGVIRITKDKNCMPSIFELERVVEPDNGFKLKGDGEYYYRCKHGPLIPCPQEVGDVFEYSFENKILKIKRPDEEYVCVFREGVLMADQVLRVNWDITIPTIKVGGCIFYFFVSSIVGSRLVTSLFLSPISAQSNICIRQGGYGKEIICCMEHNETIDKKFYVSRNGNHLIVSILKEKAELFLIKNNVPYIYYEDKTLPLIAGDQSVKGYQVTFPTTFINFHPL</sequence>
<dbReference type="VEuPathDB" id="AmoebaDB:EHI5A_202630"/>
<accession>A0A5K1V249</accession>
<dbReference type="AlphaFoldDB" id="A0A5K1V249"/>
<evidence type="ECO:0000313" key="1">
    <source>
        <dbReference type="EMBL" id="GAT98802.1"/>
    </source>
</evidence>